<dbReference type="InterPro" id="IPR003903">
    <property type="entry name" value="UIM_dom"/>
</dbReference>
<keyword evidence="13" id="KW-1185">Reference proteome</keyword>
<sequence>MSNEDEDLARAIALSLQETKRKPDLIDLDSDDDEEAQFQKDLERALQQSSVETSQSQSQLQPAMASSSSQPATNVFLSERAQLEKERRERQKRLRPSTSRKSSEGEESDDEEPPAKRHQVSTSRSSHLRSNVSSSSKILGSTSTPTIEQVFWNGELRQTATQHAEPRKDGQPVFRLTEVLGKRSEVAFAIMSSYSLDFPWIYEFFDRNIPVIMVAQPDPSGEATIKNVLPNWIRTTPFLRDGRGCQHMKFMLLFYKTGRLRVVISTANLIAYDWRDMENSVWLQDIPLRSKPIDDRKVTDDFPAILQRTLHFVNVKPALVAMISDNHPDLPLKSIDELRQKWDWSNVKVQLVASFAGKHQTWPRVIETGHPRLMAAVRKLGLRTGKSKQSKDLVLECQGSSLGIYTTQWMNEFHWSARGESAEDWLDSTKKSREKLPYPSVRVIYPTKATVQQSALGEQGGGTIFCRRRQWAAKNFPRSHFHDSRSKAGPVLMHSKMIIAMLQENALAGKRKQGQGTDTEDETDDDIEVIEPAQGWAYVGSHNFTPSAWGTLSGSAFNPTLNISNYEIGVVFPLKDSDEANRVACFERPPRKYAVKDEPWIQEESIHHQPE</sequence>
<reference evidence="12 13" key="1">
    <citation type="submission" date="2014-04" db="EMBL/GenBank/DDBJ databases">
        <authorList>
            <consortium name="DOE Joint Genome Institute"/>
            <person name="Kuo A."/>
            <person name="Gay G."/>
            <person name="Dore J."/>
            <person name="Kohler A."/>
            <person name="Nagy L.G."/>
            <person name="Floudas D."/>
            <person name="Copeland A."/>
            <person name="Barry K.W."/>
            <person name="Cichocki N."/>
            <person name="Veneault-Fourrey C."/>
            <person name="LaButti K."/>
            <person name="Lindquist E.A."/>
            <person name="Lipzen A."/>
            <person name="Lundell T."/>
            <person name="Morin E."/>
            <person name="Murat C."/>
            <person name="Sun H."/>
            <person name="Tunlid A."/>
            <person name="Henrissat B."/>
            <person name="Grigoriev I.V."/>
            <person name="Hibbett D.S."/>
            <person name="Martin F."/>
            <person name="Nordberg H.P."/>
            <person name="Cantor M.N."/>
            <person name="Hua S.X."/>
        </authorList>
    </citation>
    <scope>NUCLEOTIDE SEQUENCE [LARGE SCALE GENOMIC DNA]</scope>
    <source>
        <strain evidence="13">h7</strain>
    </source>
</reference>
<protein>
    <recommendedName>
        <fullName evidence="14">PLD phosphodiesterase domain-containing protein</fullName>
    </recommendedName>
</protein>
<evidence type="ECO:0000256" key="2">
    <source>
        <dbReference type="ARBA" id="ARBA00010205"/>
    </source>
</evidence>
<comment type="similarity">
    <text evidence="2">Belongs to the tyrosyl-DNA phosphodiesterase family.</text>
</comment>
<dbReference type="GO" id="GO:0017005">
    <property type="term" value="F:3'-tyrosyl-DNA phosphodiesterase activity"/>
    <property type="evidence" value="ECO:0007669"/>
    <property type="project" value="TreeGrafter"/>
</dbReference>
<keyword evidence="8" id="KW-0539">Nucleus</keyword>
<dbReference type="GO" id="GO:0003697">
    <property type="term" value="F:single-stranded DNA binding"/>
    <property type="evidence" value="ECO:0007669"/>
    <property type="project" value="TreeGrafter"/>
</dbReference>
<evidence type="ECO:0000256" key="8">
    <source>
        <dbReference type="ARBA" id="ARBA00023242"/>
    </source>
</evidence>
<dbReference type="HOGENOM" id="CLU_007773_3_0_1"/>
<keyword evidence="7" id="KW-0234">DNA repair</keyword>
<dbReference type="AlphaFoldDB" id="A0A0C2XJ59"/>
<feature type="binding site" evidence="10">
    <location>
        <position position="249"/>
    </location>
    <ligand>
        <name>substrate</name>
    </ligand>
</feature>
<dbReference type="InterPro" id="IPR010347">
    <property type="entry name" value="Tdp1"/>
</dbReference>
<dbReference type="GO" id="GO:0006281">
    <property type="term" value="P:DNA repair"/>
    <property type="evidence" value="ECO:0007669"/>
    <property type="project" value="UniProtKB-KW"/>
</dbReference>
<dbReference type="CDD" id="cd09123">
    <property type="entry name" value="PLDc_Tdp1_2"/>
    <property type="match status" value="1"/>
</dbReference>
<keyword evidence="3" id="KW-0540">Nuclease</keyword>
<evidence type="ECO:0000256" key="4">
    <source>
        <dbReference type="ARBA" id="ARBA00022763"/>
    </source>
</evidence>
<feature type="compositionally biased region" description="Acidic residues" evidence="11">
    <location>
        <begin position="26"/>
        <end position="36"/>
    </location>
</feature>
<proteinExistence type="inferred from homology"/>
<dbReference type="GO" id="GO:0005634">
    <property type="term" value="C:nucleus"/>
    <property type="evidence" value="ECO:0007669"/>
    <property type="project" value="UniProtKB-SubCell"/>
</dbReference>
<evidence type="ECO:0000256" key="5">
    <source>
        <dbReference type="ARBA" id="ARBA00022801"/>
    </source>
</evidence>
<feature type="region of interest" description="Disordered" evidence="11">
    <location>
        <begin position="17"/>
        <end position="141"/>
    </location>
</feature>
<dbReference type="EMBL" id="KN831794">
    <property type="protein sequence ID" value="KIM37858.1"/>
    <property type="molecule type" value="Genomic_DNA"/>
</dbReference>
<evidence type="ECO:0000256" key="7">
    <source>
        <dbReference type="ARBA" id="ARBA00023204"/>
    </source>
</evidence>
<evidence type="ECO:0000256" key="10">
    <source>
        <dbReference type="PIRSR" id="PIRSR610347-2"/>
    </source>
</evidence>
<dbReference type="STRING" id="686832.A0A0C2XJ59"/>
<name>A0A0C2XJ59_HEBCY</name>
<dbReference type="Proteomes" id="UP000053424">
    <property type="component" value="Unassembled WGS sequence"/>
</dbReference>
<evidence type="ECO:0000313" key="12">
    <source>
        <dbReference type="EMBL" id="KIM37858.1"/>
    </source>
</evidence>
<evidence type="ECO:0000256" key="3">
    <source>
        <dbReference type="ARBA" id="ARBA00022722"/>
    </source>
</evidence>
<evidence type="ECO:0008006" key="14">
    <source>
        <dbReference type="Google" id="ProtNLM"/>
    </source>
</evidence>
<feature type="compositionally biased region" description="Low complexity" evidence="11">
    <location>
        <begin position="121"/>
        <end position="141"/>
    </location>
</feature>
<evidence type="ECO:0000256" key="9">
    <source>
        <dbReference type="PIRSR" id="PIRSR610347-1"/>
    </source>
</evidence>
<dbReference type="CDD" id="cd09122">
    <property type="entry name" value="PLDc_Tdp1_1"/>
    <property type="match status" value="1"/>
</dbReference>
<evidence type="ECO:0000313" key="13">
    <source>
        <dbReference type="Proteomes" id="UP000053424"/>
    </source>
</evidence>
<evidence type="ECO:0000256" key="6">
    <source>
        <dbReference type="ARBA" id="ARBA00022839"/>
    </source>
</evidence>
<evidence type="ECO:0000256" key="11">
    <source>
        <dbReference type="SAM" id="MobiDB-lite"/>
    </source>
</evidence>
<dbReference type="Pfam" id="PF02809">
    <property type="entry name" value="UIM"/>
    <property type="match status" value="1"/>
</dbReference>
<dbReference type="Pfam" id="PF06087">
    <property type="entry name" value="Tyr-DNA_phospho"/>
    <property type="match status" value="1"/>
</dbReference>
<dbReference type="OrthoDB" id="47785at2759"/>
<dbReference type="PANTHER" id="PTHR12415:SF0">
    <property type="entry name" value="TYROSYL-DNA PHOSPHODIESTERASE 1"/>
    <property type="match status" value="1"/>
</dbReference>
<dbReference type="Gene3D" id="3.30.870.10">
    <property type="entry name" value="Endonuclease Chain A"/>
    <property type="match status" value="2"/>
</dbReference>
<evidence type="ECO:0000256" key="1">
    <source>
        <dbReference type="ARBA" id="ARBA00004123"/>
    </source>
</evidence>
<dbReference type="GO" id="GO:0003690">
    <property type="term" value="F:double-stranded DNA binding"/>
    <property type="evidence" value="ECO:0007669"/>
    <property type="project" value="TreeGrafter"/>
</dbReference>
<dbReference type="SUPFAM" id="SSF56024">
    <property type="entry name" value="Phospholipase D/nuclease"/>
    <property type="match status" value="2"/>
</dbReference>
<keyword evidence="4" id="KW-0227">DNA damage</keyword>
<reference evidence="13" key="2">
    <citation type="submission" date="2015-01" db="EMBL/GenBank/DDBJ databases">
        <title>Evolutionary Origins and Diversification of the Mycorrhizal Mutualists.</title>
        <authorList>
            <consortium name="DOE Joint Genome Institute"/>
            <consortium name="Mycorrhizal Genomics Consortium"/>
            <person name="Kohler A."/>
            <person name="Kuo A."/>
            <person name="Nagy L.G."/>
            <person name="Floudas D."/>
            <person name="Copeland A."/>
            <person name="Barry K.W."/>
            <person name="Cichocki N."/>
            <person name="Veneault-Fourrey C."/>
            <person name="LaButti K."/>
            <person name="Lindquist E.A."/>
            <person name="Lipzen A."/>
            <person name="Lundell T."/>
            <person name="Morin E."/>
            <person name="Murat C."/>
            <person name="Riley R."/>
            <person name="Ohm R."/>
            <person name="Sun H."/>
            <person name="Tunlid A."/>
            <person name="Henrissat B."/>
            <person name="Grigoriev I.V."/>
            <person name="Hibbett D.S."/>
            <person name="Martin F."/>
        </authorList>
    </citation>
    <scope>NUCLEOTIDE SEQUENCE [LARGE SCALE GENOMIC DNA]</scope>
    <source>
        <strain evidence="13">h7</strain>
    </source>
</reference>
<organism evidence="12 13">
    <name type="scientific">Hebeloma cylindrosporum</name>
    <dbReference type="NCBI Taxonomy" id="76867"/>
    <lineage>
        <taxon>Eukaryota</taxon>
        <taxon>Fungi</taxon>
        <taxon>Dikarya</taxon>
        <taxon>Basidiomycota</taxon>
        <taxon>Agaricomycotina</taxon>
        <taxon>Agaricomycetes</taxon>
        <taxon>Agaricomycetidae</taxon>
        <taxon>Agaricales</taxon>
        <taxon>Agaricineae</taxon>
        <taxon>Hymenogastraceae</taxon>
        <taxon>Hebeloma</taxon>
    </lineage>
</organism>
<gene>
    <name evidence="12" type="ORF">M413DRAFT_448129</name>
</gene>
<dbReference type="SMART" id="SM00726">
    <property type="entry name" value="UIM"/>
    <property type="match status" value="2"/>
</dbReference>
<dbReference type="GO" id="GO:0004527">
    <property type="term" value="F:exonuclease activity"/>
    <property type="evidence" value="ECO:0007669"/>
    <property type="project" value="UniProtKB-KW"/>
</dbReference>
<keyword evidence="5" id="KW-0378">Hydrolase</keyword>
<dbReference type="PANTHER" id="PTHR12415">
    <property type="entry name" value="TYROSYL-DNA PHOSPHODIESTERASE 1"/>
    <property type="match status" value="1"/>
</dbReference>
<comment type="subcellular location">
    <subcellularLocation>
        <location evidence="1">Nucleus</location>
    </subcellularLocation>
</comment>
<feature type="active site" description="Nucleophile" evidence="9">
    <location>
        <position position="247"/>
    </location>
</feature>
<feature type="active site" description="Proton donor/acceptor" evidence="9">
    <location>
        <position position="494"/>
    </location>
</feature>
<keyword evidence="6" id="KW-0269">Exonuclease</keyword>
<dbReference type="PROSITE" id="PS50330">
    <property type="entry name" value="UIM"/>
    <property type="match status" value="1"/>
</dbReference>
<accession>A0A0C2XJ59</accession>
<feature type="binding site" evidence="10">
    <location>
        <position position="496"/>
    </location>
    <ligand>
        <name>substrate</name>
    </ligand>
</feature>
<feature type="compositionally biased region" description="Low complexity" evidence="11">
    <location>
        <begin position="47"/>
        <end position="72"/>
    </location>
</feature>